<reference evidence="1" key="2">
    <citation type="submission" date="2020-09" db="EMBL/GenBank/DDBJ databases">
        <authorList>
            <person name="Sun Q."/>
            <person name="Ohkuma M."/>
        </authorList>
    </citation>
    <scope>NUCLEOTIDE SEQUENCE</scope>
    <source>
        <strain evidence="1">JCM 4391</strain>
    </source>
</reference>
<evidence type="ECO:0000313" key="2">
    <source>
        <dbReference type="Proteomes" id="UP000636661"/>
    </source>
</evidence>
<proteinExistence type="predicted"/>
<dbReference type="Proteomes" id="UP000636661">
    <property type="component" value="Unassembled WGS sequence"/>
</dbReference>
<dbReference type="AlphaFoldDB" id="A0A918HWH1"/>
<accession>A0A918HWH1</accession>
<evidence type="ECO:0000313" key="1">
    <source>
        <dbReference type="EMBL" id="GGU29545.1"/>
    </source>
</evidence>
<comment type="caution">
    <text evidence="1">The sequence shown here is derived from an EMBL/GenBank/DDBJ whole genome shotgun (WGS) entry which is preliminary data.</text>
</comment>
<keyword evidence="2" id="KW-1185">Reference proteome</keyword>
<dbReference type="EMBL" id="BMTP01000003">
    <property type="protein sequence ID" value="GGU29545.1"/>
    <property type="molecule type" value="Genomic_DNA"/>
</dbReference>
<dbReference type="RefSeq" id="WP_189549973.1">
    <property type="nucleotide sequence ID" value="NZ_BMTP01000003.1"/>
</dbReference>
<gene>
    <name evidence="1" type="ORF">GCM10010274_15590</name>
</gene>
<reference evidence="1" key="1">
    <citation type="journal article" date="2014" name="Int. J. Syst. Evol. Microbiol.">
        <title>Complete genome sequence of Corynebacterium casei LMG S-19264T (=DSM 44701T), isolated from a smear-ripened cheese.</title>
        <authorList>
            <consortium name="US DOE Joint Genome Institute (JGI-PGF)"/>
            <person name="Walter F."/>
            <person name="Albersmeier A."/>
            <person name="Kalinowski J."/>
            <person name="Ruckert C."/>
        </authorList>
    </citation>
    <scope>NUCLEOTIDE SEQUENCE</scope>
    <source>
        <strain evidence="1">JCM 4391</strain>
    </source>
</reference>
<sequence length="74" mass="7521">MIDPAPGSPGRALSSFTIESNPLLVDDAAAFSMTGTPAGCPYPFPDVATHGYAGVLAPAPWSWAGPLFYAPALA</sequence>
<organism evidence="1 2">
    <name type="scientific">Streptomyces lavendofoliae</name>
    <dbReference type="NCBI Taxonomy" id="67314"/>
    <lineage>
        <taxon>Bacteria</taxon>
        <taxon>Bacillati</taxon>
        <taxon>Actinomycetota</taxon>
        <taxon>Actinomycetes</taxon>
        <taxon>Kitasatosporales</taxon>
        <taxon>Streptomycetaceae</taxon>
        <taxon>Streptomyces</taxon>
    </lineage>
</organism>
<name>A0A918HWH1_9ACTN</name>
<protein>
    <submittedName>
        <fullName evidence="1">Uncharacterized protein</fullName>
    </submittedName>
</protein>